<accession>A0A179BJA8</accession>
<dbReference type="EMBL" id="LVXZ01000065">
    <property type="protein sequence ID" value="OAP91808.1"/>
    <property type="molecule type" value="Genomic_DNA"/>
</dbReference>
<evidence type="ECO:0000313" key="1">
    <source>
        <dbReference type="EMBL" id="OAP91808.1"/>
    </source>
</evidence>
<comment type="caution">
    <text evidence="1">The sequence shown here is derived from an EMBL/GenBank/DDBJ whole genome shotgun (WGS) entry which is preliminary data.</text>
</comment>
<evidence type="ECO:0000313" key="2">
    <source>
        <dbReference type="Proteomes" id="UP000078302"/>
    </source>
</evidence>
<proteinExistence type="predicted"/>
<dbReference type="Proteomes" id="UP000078302">
    <property type="component" value="Unassembled WGS sequence"/>
</dbReference>
<dbReference type="AlphaFoldDB" id="A0A179BJA8"/>
<sequence>MSDDLQGERPMRTTLAIDDDVLAAAKGLADRQHKPVGAVVSALLRQALQSQNTSGGHSRNGIPLLPVRPDALPATLEIVNQLRDELP</sequence>
<reference evidence="1 2" key="1">
    <citation type="submission" date="2016-04" db="EMBL/GenBank/DDBJ databases">
        <title>Acidithiobacillus ferrooxidans genome sequencing and assembly.</title>
        <authorList>
            <person name="Zhou Z."/>
        </authorList>
    </citation>
    <scope>NUCLEOTIDE SEQUENCE [LARGE SCALE GENOMIC DNA]</scope>
    <source>
        <strain evidence="1 2">BY0502</strain>
    </source>
</reference>
<name>A0A179BJA8_ACIFR</name>
<gene>
    <name evidence="1" type="ORF">A4H96_05710</name>
</gene>
<keyword evidence="2" id="KW-1185">Reference proteome</keyword>
<protein>
    <submittedName>
        <fullName evidence="1">CopG family transcriptional regulator</fullName>
    </submittedName>
</protein>
<organism evidence="1 2">
    <name type="scientific">Acidithiobacillus ferrooxidans</name>
    <name type="common">Thiobacillus ferrooxidans</name>
    <dbReference type="NCBI Taxonomy" id="920"/>
    <lineage>
        <taxon>Bacteria</taxon>
        <taxon>Pseudomonadati</taxon>
        <taxon>Pseudomonadota</taxon>
        <taxon>Acidithiobacillia</taxon>
        <taxon>Acidithiobacillales</taxon>
        <taxon>Acidithiobacillaceae</taxon>
        <taxon>Acidithiobacillus</taxon>
    </lineage>
</organism>